<evidence type="ECO:0000313" key="3">
    <source>
        <dbReference type="Proteomes" id="UP000324632"/>
    </source>
</evidence>
<dbReference type="Proteomes" id="UP000324632">
    <property type="component" value="Chromosome 3"/>
</dbReference>
<accession>A0A5A9PS60</accession>
<sequence length="141" mass="16042">MRRTDGRGLSLQCARTSDENNREMFKTPNISIEKHLDNCESAAQQSHWRRVCRKGRLKSSDGSTASDSSFVRQETESESLNNAEKESERERDAWSLGHYEHIPVNTQRASRLTGPSGWLHQSLNDCVVSDPCDALQQHEKI</sequence>
<evidence type="ECO:0000313" key="2">
    <source>
        <dbReference type="EMBL" id="KAA0723846.1"/>
    </source>
</evidence>
<proteinExistence type="predicted"/>
<feature type="region of interest" description="Disordered" evidence="1">
    <location>
        <begin position="53"/>
        <end position="94"/>
    </location>
</feature>
<feature type="compositionally biased region" description="Low complexity" evidence="1">
    <location>
        <begin position="60"/>
        <end position="69"/>
    </location>
</feature>
<evidence type="ECO:0000256" key="1">
    <source>
        <dbReference type="SAM" id="MobiDB-lite"/>
    </source>
</evidence>
<protein>
    <submittedName>
        <fullName evidence="2">Uncharacterized protein</fullName>
    </submittedName>
</protein>
<name>A0A5A9PS60_9TELE</name>
<keyword evidence="3" id="KW-1185">Reference proteome</keyword>
<dbReference type="EMBL" id="SOYY01000003">
    <property type="protein sequence ID" value="KAA0723846.1"/>
    <property type="molecule type" value="Genomic_DNA"/>
</dbReference>
<organism evidence="2 3">
    <name type="scientific">Triplophysa tibetana</name>
    <dbReference type="NCBI Taxonomy" id="1572043"/>
    <lineage>
        <taxon>Eukaryota</taxon>
        <taxon>Metazoa</taxon>
        <taxon>Chordata</taxon>
        <taxon>Craniata</taxon>
        <taxon>Vertebrata</taxon>
        <taxon>Euteleostomi</taxon>
        <taxon>Actinopterygii</taxon>
        <taxon>Neopterygii</taxon>
        <taxon>Teleostei</taxon>
        <taxon>Ostariophysi</taxon>
        <taxon>Cypriniformes</taxon>
        <taxon>Nemacheilidae</taxon>
        <taxon>Triplophysa</taxon>
    </lineage>
</organism>
<reference evidence="2 3" key="1">
    <citation type="journal article" date="2019" name="Mol. Ecol. Resour.">
        <title>Chromosome-level genome assembly of Triplophysa tibetana, a fish adapted to the harsh high-altitude environment of the Tibetan Plateau.</title>
        <authorList>
            <person name="Yang X."/>
            <person name="Liu H."/>
            <person name="Ma Z."/>
            <person name="Zou Y."/>
            <person name="Zou M."/>
            <person name="Mao Y."/>
            <person name="Li X."/>
            <person name="Wang H."/>
            <person name="Chen T."/>
            <person name="Wang W."/>
            <person name="Yang R."/>
        </authorList>
    </citation>
    <scope>NUCLEOTIDE SEQUENCE [LARGE SCALE GENOMIC DNA]</scope>
    <source>
        <strain evidence="2">TTIB1903HZAU</strain>
        <tissue evidence="2">Muscle</tissue>
    </source>
</reference>
<comment type="caution">
    <text evidence="2">The sequence shown here is derived from an EMBL/GenBank/DDBJ whole genome shotgun (WGS) entry which is preliminary data.</text>
</comment>
<feature type="compositionally biased region" description="Basic and acidic residues" evidence="1">
    <location>
        <begin position="83"/>
        <end position="94"/>
    </location>
</feature>
<feature type="region of interest" description="Disordered" evidence="1">
    <location>
        <begin position="1"/>
        <end position="24"/>
    </location>
</feature>
<dbReference type="AlphaFoldDB" id="A0A5A9PS60"/>
<gene>
    <name evidence="2" type="ORF">E1301_Tti014119</name>
</gene>